<gene>
    <name evidence="1" type="ORF">F1609_33085</name>
</gene>
<dbReference type="EMBL" id="VVIW01000046">
    <property type="protein sequence ID" value="NHZ44945.1"/>
    <property type="molecule type" value="Genomic_DNA"/>
</dbReference>
<accession>A0ABX0MCQ1</accession>
<dbReference type="Proteomes" id="UP000819052">
    <property type="component" value="Unassembled WGS sequence"/>
</dbReference>
<dbReference type="RefSeq" id="WP_167082098.1">
    <property type="nucleotide sequence ID" value="NZ_VVIW01000046.1"/>
</dbReference>
<reference evidence="1 2" key="1">
    <citation type="submission" date="2019-09" db="EMBL/GenBank/DDBJ databases">
        <title>Taxonomy of Antarctic Massilia spp.: description of Massilia rubra sp. nov., Massilia aquatica sp. nov., Massilia mucilaginosa sp. nov., Massilia frigida sp. nov. isolated from streams, lakes and regoliths.</title>
        <authorList>
            <person name="Holochova P."/>
            <person name="Sedlacek I."/>
            <person name="Kralova S."/>
            <person name="Maslanova I."/>
            <person name="Busse H.-J."/>
            <person name="Stankova E."/>
            <person name="Vrbovska V."/>
            <person name="Kovarovic V."/>
            <person name="Bartak M."/>
            <person name="Svec P."/>
            <person name="Pantucek R."/>
        </authorList>
    </citation>
    <scope>NUCLEOTIDE SEQUENCE [LARGE SCALE GENOMIC DNA]</scope>
    <source>
        <strain evidence="1 2">CCM 8693</strain>
    </source>
</reference>
<name>A0ABX0MCQ1_9BURK</name>
<evidence type="ECO:0000313" key="1">
    <source>
        <dbReference type="EMBL" id="NHZ44945.1"/>
    </source>
</evidence>
<keyword evidence="2" id="KW-1185">Reference proteome</keyword>
<protein>
    <submittedName>
        <fullName evidence="1">Uncharacterized protein</fullName>
    </submittedName>
</protein>
<organism evidence="1 2">
    <name type="scientific">Massilia aquatica</name>
    <dbReference type="NCBI Taxonomy" id="2609000"/>
    <lineage>
        <taxon>Bacteria</taxon>
        <taxon>Pseudomonadati</taxon>
        <taxon>Pseudomonadota</taxon>
        <taxon>Betaproteobacteria</taxon>
        <taxon>Burkholderiales</taxon>
        <taxon>Oxalobacteraceae</taxon>
        <taxon>Telluria group</taxon>
        <taxon>Massilia</taxon>
    </lineage>
</organism>
<sequence>MIIDNDAFNKSAIAKLCIGIVLGSTLTVASAQTISFDEEVKAGGVRCVAQGQDEKIYKSFYAGEGRYFVNASLTTEAKDGVGNCNFITDSPEPAVQTEKFQGTDQPVKYTVRACADCGNFFLPVSDMRQVCKFRANSVRGQK</sequence>
<comment type="caution">
    <text evidence="1">The sequence shown here is derived from an EMBL/GenBank/DDBJ whole genome shotgun (WGS) entry which is preliminary data.</text>
</comment>
<proteinExistence type="predicted"/>
<evidence type="ECO:0000313" key="2">
    <source>
        <dbReference type="Proteomes" id="UP000819052"/>
    </source>
</evidence>